<gene>
    <name evidence="1" type="ORF">LRS13_09490</name>
</gene>
<proteinExistence type="predicted"/>
<dbReference type="EMBL" id="CP088295">
    <property type="protein sequence ID" value="UUY05732.1"/>
    <property type="molecule type" value="Genomic_DNA"/>
</dbReference>
<name>A0ABY5PM56_9ACTN</name>
<sequence length="61" mass="6911">MHQELSPGQWMYRAEPKRGRPKRVDLALVSPERLETAGLPVDAGQFKLDGVIEFAPASNYW</sequence>
<evidence type="ECO:0000313" key="2">
    <source>
        <dbReference type="Proteomes" id="UP001058860"/>
    </source>
</evidence>
<keyword evidence="2" id="KW-1185">Reference proteome</keyword>
<dbReference type="Proteomes" id="UP001058860">
    <property type="component" value="Chromosome"/>
</dbReference>
<protein>
    <submittedName>
        <fullName evidence="1">Uncharacterized protein</fullName>
    </submittedName>
</protein>
<evidence type="ECO:0000313" key="1">
    <source>
        <dbReference type="EMBL" id="UUY05732.1"/>
    </source>
</evidence>
<accession>A0ABY5PM56</accession>
<organism evidence="1 2">
    <name type="scientific">Svornostia abyssi</name>
    <dbReference type="NCBI Taxonomy" id="2898438"/>
    <lineage>
        <taxon>Bacteria</taxon>
        <taxon>Bacillati</taxon>
        <taxon>Actinomycetota</taxon>
        <taxon>Thermoleophilia</taxon>
        <taxon>Solirubrobacterales</taxon>
        <taxon>Baekduiaceae</taxon>
        <taxon>Svornostia</taxon>
    </lineage>
</organism>
<reference evidence="2" key="1">
    <citation type="submission" date="2021-11" db="EMBL/GenBank/DDBJ databases">
        <title>Cultivation dependent microbiological survey of springs from the worlds oldest radium mine currently devoted to the extraction of radon-saturated water.</title>
        <authorList>
            <person name="Kapinusova G."/>
            <person name="Smrhova T."/>
            <person name="Strejcek M."/>
            <person name="Suman J."/>
            <person name="Jani K."/>
            <person name="Pajer P."/>
            <person name="Uhlik O."/>
        </authorList>
    </citation>
    <scope>NUCLEOTIDE SEQUENCE [LARGE SCALE GENOMIC DNA]</scope>
    <source>
        <strain evidence="2">J379</strain>
    </source>
</reference>
<dbReference type="RefSeq" id="WP_353866177.1">
    <property type="nucleotide sequence ID" value="NZ_CP088295.1"/>
</dbReference>